<evidence type="ECO:0000313" key="1">
    <source>
        <dbReference type="EMBL" id="QYD69446.1"/>
    </source>
</evidence>
<dbReference type="InterPro" id="IPR010272">
    <property type="entry name" value="T6SS_TssF"/>
</dbReference>
<dbReference type="PANTHER" id="PTHR35370">
    <property type="entry name" value="CYTOPLASMIC PROTEIN-RELATED-RELATED"/>
    <property type="match status" value="1"/>
</dbReference>
<name>A0ABX8UL51_9BURK</name>
<dbReference type="RefSeq" id="WP_219798791.1">
    <property type="nucleotide sequence ID" value="NZ_CP080095.1"/>
</dbReference>
<sequence length="629" mass="69508">MDSRLLDYYNDELATLRESGAEFAKAHPKIAGHLSITPGDPVDPYVERIVESFCYLTARTRVKLDTEFPRFAARLLEVVHPGLTEPMPSIAVARFFPDVRDRRLIEGFQIARGSPLTGRVAHGEQTACEFRTSQDVVLYPIEIAGASLTDVPRDVASLARFVPANTQVRGALRFRLRITGDATFAQLHTLDRLPVCLTGEERPASHLFELVHTGSAAVLVVEPGSGDVGNVVAALGPHAVAHEGLDADEGLLPLTPVKFHGHNLIREYLACPRRFHFFALTGLAAAFSRVQGREVEIIVLLNRPPDRLAGLVDASHFALFCTPVVNLFRQSTDRVELSSAATEFHLVPRRRTPLDYEVFAVEALHAYPADATSSQVFRPLYQTLNGDEGNYGRYFSVRRESRVASDWTRRHGSRTPYTGTEVYVSLVDQRAAPYSANLRFLSADAWLTNRDLPMLVPRDGVNDLFGDDAAPVASVGLACAPSAPGLPFSGRDMAWRLIRQLNVNSLSFEEIGHRHGGLGLRDLLRLFAASSDAVQQRQIESLVGMKTQRVSRKLANKGPLVFANGIECLLTVDEDGFSGISPYLFGLVLEQYLMRHAAINTFTQTELHSMQRGCLMRWPARVATRGAHR</sequence>
<keyword evidence="2" id="KW-1185">Reference proteome</keyword>
<accession>A0ABX8UL51</accession>
<evidence type="ECO:0000313" key="2">
    <source>
        <dbReference type="Proteomes" id="UP000826462"/>
    </source>
</evidence>
<dbReference type="EMBL" id="CP080095">
    <property type="protein sequence ID" value="QYD69446.1"/>
    <property type="molecule type" value="Genomic_DNA"/>
</dbReference>
<dbReference type="NCBIfam" id="TIGR03359">
    <property type="entry name" value="VI_chp_6"/>
    <property type="match status" value="1"/>
</dbReference>
<dbReference type="Proteomes" id="UP000826462">
    <property type="component" value="Chromosome 1"/>
</dbReference>
<dbReference type="PIRSF" id="PIRSF028304">
    <property type="entry name" value="UCP028304"/>
    <property type="match status" value="1"/>
</dbReference>
<dbReference type="Pfam" id="PF05947">
    <property type="entry name" value="T6SS_TssF"/>
    <property type="match status" value="1"/>
</dbReference>
<protein>
    <submittedName>
        <fullName evidence="1">Type VI secretion system baseplate subunit TssF</fullName>
    </submittedName>
</protein>
<proteinExistence type="predicted"/>
<reference evidence="1 2" key="1">
    <citation type="submission" date="2021-07" db="EMBL/GenBank/DDBJ databases">
        <title>Paraburkholderia edwinii protects Aspergillus sp. from phenazines by acting as a toxin sponge.</title>
        <authorList>
            <person name="Dahlstrom K.M."/>
            <person name="Newman D.K."/>
        </authorList>
    </citation>
    <scope>NUCLEOTIDE SEQUENCE [LARGE SCALE GENOMIC DNA]</scope>
    <source>
        <strain evidence="1 2">Pe01</strain>
    </source>
</reference>
<organism evidence="1 2">
    <name type="scientific">Paraburkholderia edwinii</name>
    <dbReference type="NCBI Taxonomy" id="2861782"/>
    <lineage>
        <taxon>Bacteria</taxon>
        <taxon>Pseudomonadati</taxon>
        <taxon>Pseudomonadota</taxon>
        <taxon>Betaproteobacteria</taxon>
        <taxon>Burkholderiales</taxon>
        <taxon>Burkholderiaceae</taxon>
        <taxon>Paraburkholderia</taxon>
    </lineage>
</organism>
<gene>
    <name evidence="1" type="primary">tssF</name>
    <name evidence="1" type="ORF">KZJ38_03480</name>
</gene>
<dbReference type="PANTHER" id="PTHR35370:SF1">
    <property type="entry name" value="TYPE VI SECRETION SYSTEM COMPONENT TSSF1"/>
    <property type="match status" value="1"/>
</dbReference>